<gene>
    <name evidence="2" type="ORF">SY212_19960</name>
</gene>
<accession>A0A6F9XNY3</accession>
<evidence type="ECO:0000313" key="2">
    <source>
        <dbReference type="EMBL" id="GET06966.1"/>
    </source>
</evidence>
<comment type="caution">
    <text evidence="2">The sequence shown here is derived from an EMBL/GenBank/DDBJ whole genome shotgun (WGS) entry which is preliminary data.</text>
</comment>
<name>A0A6F9XNY3_9LACO</name>
<dbReference type="EMBL" id="BLAM01000191">
    <property type="protein sequence ID" value="GET06966.1"/>
    <property type="molecule type" value="Genomic_DNA"/>
</dbReference>
<keyword evidence="1" id="KW-0812">Transmembrane</keyword>
<evidence type="ECO:0000256" key="1">
    <source>
        <dbReference type="SAM" id="Phobius"/>
    </source>
</evidence>
<organism evidence="2">
    <name type="scientific">Ligilactobacillus agilis</name>
    <dbReference type="NCBI Taxonomy" id="1601"/>
    <lineage>
        <taxon>Bacteria</taxon>
        <taxon>Bacillati</taxon>
        <taxon>Bacillota</taxon>
        <taxon>Bacilli</taxon>
        <taxon>Lactobacillales</taxon>
        <taxon>Lactobacillaceae</taxon>
        <taxon>Ligilactobacillus</taxon>
    </lineage>
</organism>
<keyword evidence="1" id="KW-1133">Transmembrane helix</keyword>
<dbReference type="RefSeq" id="WP_172585156.1">
    <property type="nucleotide sequence ID" value="NZ_BLAM01000191.1"/>
</dbReference>
<sequence>MDEKEGKKKISGIQVFLMFFITLVLFNGFYLALRDTAKDEIPSIYNALFKSEDEYGDSRKYFDKAEREFSKNLDYKKALEISKQYKNVNVYKLSFLDIDKDSDDNSAYFGYLKNKQQISKKNIPFMDSVTDDDFFLVPSHGKEKVDYYKQVVDSKTKVSYVVAYTGIKWGATSKNKIQRCYIIHRLPEYSYNK</sequence>
<proteinExistence type="predicted"/>
<keyword evidence="1" id="KW-0472">Membrane</keyword>
<dbReference type="AlphaFoldDB" id="A0A6F9XNY3"/>
<reference evidence="2" key="1">
    <citation type="submission" date="2019-10" db="EMBL/GenBank/DDBJ databases">
        <title>Lactobacillus agilis SY212 Whole Genome Sequencing Project.</title>
        <authorList>
            <person name="Suzuki S."/>
            <person name="Endo A."/>
            <person name="Maeno S."/>
            <person name="Shiwa Y."/>
            <person name="Matsutani M."/>
            <person name="Kajikawa A."/>
        </authorList>
    </citation>
    <scope>NUCLEOTIDE SEQUENCE</scope>
    <source>
        <strain evidence="2">SY212</strain>
    </source>
</reference>
<dbReference type="Proteomes" id="UP000494265">
    <property type="component" value="Unassembled WGS sequence"/>
</dbReference>
<protein>
    <submittedName>
        <fullName evidence="2">Uncharacterized protein</fullName>
    </submittedName>
</protein>
<feature type="transmembrane region" description="Helical" evidence="1">
    <location>
        <begin position="12"/>
        <end position="33"/>
    </location>
</feature>